<dbReference type="SUPFAM" id="SSF51905">
    <property type="entry name" value="FAD/NAD(P)-binding domain"/>
    <property type="match status" value="1"/>
</dbReference>
<dbReference type="PANTHER" id="PTHR43563:SF1">
    <property type="entry name" value="AMINE OXIDASE [FLAVIN-CONTAINING] B"/>
    <property type="match status" value="1"/>
</dbReference>
<dbReference type="Gene3D" id="3.50.50.60">
    <property type="entry name" value="FAD/NAD(P)-binding domain"/>
    <property type="match status" value="2"/>
</dbReference>
<proteinExistence type="inferred from homology"/>
<comment type="similarity">
    <text evidence="1">Belongs to the flavin monoamine oxidase family.</text>
</comment>
<dbReference type="EMBL" id="CAEZZA010000058">
    <property type="protein sequence ID" value="CAB4744583.1"/>
    <property type="molecule type" value="Genomic_DNA"/>
</dbReference>
<name>A0A6J6TCN3_9ZZZZ</name>
<dbReference type="EMBL" id="CAEZWW010000099">
    <property type="protein sequence ID" value="CAB4675773.1"/>
    <property type="molecule type" value="Genomic_DNA"/>
</dbReference>
<dbReference type="PANTHER" id="PTHR43563">
    <property type="entry name" value="AMINE OXIDASE"/>
    <property type="match status" value="1"/>
</dbReference>
<evidence type="ECO:0000313" key="3">
    <source>
        <dbReference type="EMBL" id="CAB4675773.1"/>
    </source>
</evidence>
<reference evidence="4" key="1">
    <citation type="submission" date="2020-05" db="EMBL/GenBank/DDBJ databases">
        <authorList>
            <person name="Chiriac C."/>
            <person name="Salcher M."/>
            <person name="Ghai R."/>
            <person name="Kavagutti S V."/>
        </authorList>
    </citation>
    <scope>NUCLEOTIDE SEQUENCE</scope>
</reference>
<gene>
    <name evidence="3" type="ORF">UFOPK2310_00893</name>
    <name evidence="4" type="ORF">UFOPK2809_00558</name>
    <name evidence="5" type="ORF">UFOPK4092_00378</name>
</gene>
<dbReference type="InterPro" id="IPR036188">
    <property type="entry name" value="FAD/NAD-bd_sf"/>
</dbReference>
<evidence type="ECO:0000259" key="2">
    <source>
        <dbReference type="Pfam" id="PF01593"/>
    </source>
</evidence>
<dbReference type="InterPro" id="IPR002937">
    <property type="entry name" value="Amino_oxidase"/>
</dbReference>
<sequence>MNESRYDSIRGSVNYSEVRCVEVAVIGAGISGLAVADQLIRAGLSVCVLEARARVGGRLLGSPFDLGASWFWPGEHRVMALTQRLAIETFEQYRIGDALIDDIAGLQRYPGNPIDVPSYRIAGGTSALAAALTADLPSGTLHLKQPVHEITSELHIAAREHRWQAHHVVIALPPSLAVNAIKLPPELPEELTDVAARTPVWMGDSVKVVAHFKEPFWRRDGLAGAAISRRGPLAELHDMSGPGGEPAALFGFVRAASMHDDIEFEIREQLIRMFGTRASEPIDVLIQDWSREQWTVPPGTYGLPDYAKFGHSIYQQPALAGRLHWSSTETAPTYAGHIEGALAAAERTVTSILGSCVVKN</sequence>
<evidence type="ECO:0000313" key="5">
    <source>
        <dbReference type="EMBL" id="CAB5010796.1"/>
    </source>
</evidence>
<dbReference type="EMBL" id="CAFBPJ010000026">
    <property type="protein sequence ID" value="CAB5010796.1"/>
    <property type="molecule type" value="Genomic_DNA"/>
</dbReference>
<dbReference type="InterPro" id="IPR050703">
    <property type="entry name" value="Flavin_MAO"/>
</dbReference>
<feature type="domain" description="Amine oxidase" evidence="2">
    <location>
        <begin position="30"/>
        <end position="116"/>
    </location>
</feature>
<dbReference type="AlphaFoldDB" id="A0A6J6TCN3"/>
<protein>
    <submittedName>
        <fullName evidence="4">Unannotated protein</fullName>
    </submittedName>
</protein>
<evidence type="ECO:0000256" key="1">
    <source>
        <dbReference type="ARBA" id="ARBA00005995"/>
    </source>
</evidence>
<dbReference type="PRINTS" id="PR00419">
    <property type="entry name" value="ADXRDTASE"/>
</dbReference>
<evidence type="ECO:0000313" key="4">
    <source>
        <dbReference type="EMBL" id="CAB4744583.1"/>
    </source>
</evidence>
<accession>A0A6J6TCN3</accession>
<dbReference type="GO" id="GO:0016491">
    <property type="term" value="F:oxidoreductase activity"/>
    <property type="evidence" value="ECO:0007669"/>
    <property type="project" value="InterPro"/>
</dbReference>
<dbReference type="SUPFAM" id="SSF54373">
    <property type="entry name" value="FAD-linked reductases, C-terminal domain"/>
    <property type="match status" value="1"/>
</dbReference>
<dbReference type="Pfam" id="PF01593">
    <property type="entry name" value="Amino_oxidase"/>
    <property type="match status" value="2"/>
</dbReference>
<organism evidence="4">
    <name type="scientific">freshwater metagenome</name>
    <dbReference type="NCBI Taxonomy" id="449393"/>
    <lineage>
        <taxon>unclassified sequences</taxon>
        <taxon>metagenomes</taxon>
        <taxon>ecological metagenomes</taxon>
    </lineage>
</organism>
<feature type="domain" description="Amine oxidase" evidence="2">
    <location>
        <begin position="119"/>
        <end position="353"/>
    </location>
</feature>